<organism evidence="1 2">
    <name type="scientific">Brotonthovivens ammoniilytica</name>
    <dbReference type="NCBI Taxonomy" id="2981725"/>
    <lineage>
        <taxon>Bacteria</taxon>
        <taxon>Bacillati</taxon>
        <taxon>Bacillota</taxon>
        <taxon>Clostridia</taxon>
        <taxon>Lachnospirales</taxon>
        <taxon>Lachnospiraceae</taxon>
        <taxon>Brotonthovivens</taxon>
    </lineage>
</organism>
<sequence length="87" mass="10087">MARQRQKSEAETRCMIDEQLYQVGWEANTQEIRYFEGVRPDKGRNLAIAEWSATSTVSKKGYVYYALFVGNKMVSIIESKAEHKDIH</sequence>
<proteinExistence type="predicted"/>
<reference evidence="1 2" key="1">
    <citation type="journal article" date="2021" name="ISME Commun">
        <title>Automated analysis of genomic sequences facilitates high-throughput and comprehensive description of bacteria.</title>
        <authorList>
            <person name="Hitch T.C.A."/>
        </authorList>
    </citation>
    <scope>NUCLEOTIDE SEQUENCE [LARGE SCALE GENOMIC DNA]</scope>
    <source>
        <strain evidence="1 2">Sanger_109</strain>
    </source>
</reference>
<gene>
    <name evidence="1" type="ORF">OCV88_12670</name>
</gene>
<keyword evidence="2" id="KW-1185">Reference proteome</keyword>
<accession>A0ABT2TM52</accession>
<dbReference type="EMBL" id="JAOQJQ010000005">
    <property type="protein sequence ID" value="MCU6763167.1"/>
    <property type="molecule type" value="Genomic_DNA"/>
</dbReference>
<evidence type="ECO:0000313" key="1">
    <source>
        <dbReference type="EMBL" id="MCU6763167.1"/>
    </source>
</evidence>
<dbReference type="RefSeq" id="WP_262591270.1">
    <property type="nucleotide sequence ID" value="NZ_JAOQJQ010000005.1"/>
</dbReference>
<dbReference type="Proteomes" id="UP001652442">
    <property type="component" value="Unassembled WGS sequence"/>
</dbReference>
<protein>
    <submittedName>
        <fullName evidence="1">Uncharacterized protein</fullName>
    </submittedName>
</protein>
<name>A0ABT2TM52_9FIRM</name>
<comment type="caution">
    <text evidence="1">The sequence shown here is derived from an EMBL/GenBank/DDBJ whole genome shotgun (WGS) entry which is preliminary data.</text>
</comment>
<evidence type="ECO:0000313" key="2">
    <source>
        <dbReference type="Proteomes" id="UP001652442"/>
    </source>
</evidence>